<dbReference type="GO" id="GO:0000775">
    <property type="term" value="C:chromosome, centromeric region"/>
    <property type="evidence" value="ECO:0007669"/>
    <property type="project" value="TreeGrafter"/>
</dbReference>
<gene>
    <name evidence="3" type="primary">DSCC1</name>
    <name evidence="3" type="ORF">A0J61_10011</name>
</gene>
<dbReference type="STRING" id="101091.A0A1C7MYT7"/>
<dbReference type="GO" id="GO:0034088">
    <property type="term" value="P:maintenance of mitotic sister chromatid cohesion"/>
    <property type="evidence" value="ECO:0007669"/>
    <property type="project" value="TreeGrafter"/>
</dbReference>
<proteinExistence type="inferred from homology"/>
<evidence type="ECO:0000313" key="4">
    <source>
        <dbReference type="Proteomes" id="UP000093000"/>
    </source>
</evidence>
<evidence type="ECO:0000313" key="3">
    <source>
        <dbReference type="EMBL" id="OBZ81941.1"/>
    </source>
</evidence>
<accession>A0A1C7MYT7</accession>
<dbReference type="InParanoid" id="A0A1C7MYT7"/>
<sequence>MSSSRLIYNHQFEKNAYSLIELSSSELVEAFESGDEIVIKGLPEDEAVLCTNRKTYSVRQVNTSNSMLIVTDDQLDITIHDDLSNTIELIPCLARTSRIDDLLAESSYSGSRNDAHIKSTKTLYTYQDLLSLVQASEGELIDALRMRGAFEHEGYYRLFDREFLFRLFDSLVTNAILHQSDFKHMSLGEAKSCIRDEIGAVDEEEIVPDHVLLASIRMFAQHDVSQDEQILEFDEAKICRFLGEWLLANPRNKRWEMNEFLEVWKKLTQEVFVPKIEYIQGLYVMHTSTKLHQVENFVQYFPVHELSTDPAQRFAALFAEKPLWSLEEITPFLTDLAPQKKDKEHLLLKFARPHRNQTTTLYGSRIK</sequence>
<reference evidence="3 4" key="1">
    <citation type="submission" date="2016-03" db="EMBL/GenBank/DDBJ databases">
        <title>Choanephora cucurbitarum.</title>
        <authorList>
            <person name="Min B."/>
            <person name="Park H."/>
            <person name="Park J.-H."/>
            <person name="Shin H.-D."/>
            <person name="Choi I.-G."/>
        </authorList>
    </citation>
    <scope>NUCLEOTIDE SEQUENCE [LARGE SCALE GENOMIC DNA]</scope>
    <source>
        <strain evidence="3 4">KUS-F28377</strain>
    </source>
</reference>
<keyword evidence="4" id="KW-1185">Reference proteome</keyword>
<dbReference type="GO" id="GO:0000785">
    <property type="term" value="C:chromatin"/>
    <property type="evidence" value="ECO:0007669"/>
    <property type="project" value="TreeGrafter"/>
</dbReference>
<keyword evidence="2" id="KW-0235">DNA replication</keyword>
<dbReference type="Pfam" id="PF09724">
    <property type="entry name" value="Dcc1"/>
    <property type="match status" value="1"/>
</dbReference>
<comment type="caution">
    <text evidence="3">The sequence shown here is derived from an EMBL/GenBank/DDBJ whole genome shotgun (WGS) entry which is preliminary data.</text>
</comment>
<dbReference type="GO" id="GO:0031390">
    <property type="term" value="C:Ctf18 RFC-like complex"/>
    <property type="evidence" value="ECO:0007669"/>
    <property type="project" value="InterPro"/>
</dbReference>
<dbReference type="GO" id="GO:0006260">
    <property type="term" value="P:DNA replication"/>
    <property type="evidence" value="ECO:0007669"/>
    <property type="project" value="UniProtKB-KW"/>
</dbReference>
<protein>
    <submittedName>
        <fullName evidence="3">Sister chromatid cohesion protein DCC1</fullName>
    </submittedName>
</protein>
<evidence type="ECO:0000256" key="1">
    <source>
        <dbReference type="ARBA" id="ARBA00007017"/>
    </source>
</evidence>
<name>A0A1C7MYT7_9FUNG</name>
<comment type="similarity">
    <text evidence="1">Belongs to the DCC1 family.</text>
</comment>
<dbReference type="FunCoup" id="A0A1C7MYT7">
    <property type="interactions" value="323"/>
</dbReference>
<dbReference type="PANTHER" id="PTHR13395">
    <property type="entry name" value="SISTER CHROMATID COHESION PROTEIN DCC1-RELATED"/>
    <property type="match status" value="1"/>
</dbReference>
<dbReference type="EMBL" id="LUGH01001001">
    <property type="protein sequence ID" value="OBZ81941.1"/>
    <property type="molecule type" value="Genomic_DNA"/>
</dbReference>
<dbReference type="PANTHER" id="PTHR13395:SF6">
    <property type="entry name" value="SISTER CHROMATID COHESION PROTEIN DCC1"/>
    <property type="match status" value="1"/>
</dbReference>
<dbReference type="OrthoDB" id="276989at2759"/>
<dbReference type="Proteomes" id="UP000093000">
    <property type="component" value="Unassembled WGS sequence"/>
</dbReference>
<dbReference type="AlphaFoldDB" id="A0A1C7MYT7"/>
<dbReference type="InterPro" id="IPR019128">
    <property type="entry name" value="Dcc1"/>
</dbReference>
<organism evidence="3 4">
    <name type="scientific">Choanephora cucurbitarum</name>
    <dbReference type="NCBI Taxonomy" id="101091"/>
    <lineage>
        <taxon>Eukaryota</taxon>
        <taxon>Fungi</taxon>
        <taxon>Fungi incertae sedis</taxon>
        <taxon>Mucoromycota</taxon>
        <taxon>Mucoromycotina</taxon>
        <taxon>Mucoromycetes</taxon>
        <taxon>Mucorales</taxon>
        <taxon>Mucorineae</taxon>
        <taxon>Choanephoraceae</taxon>
        <taxon>Choanephoroideae</taxon>
        <taxon>Choanephora</taxon>
    </lineage>
</organism>
<evidence type="ECO:0000256" key="2">
    <source>
        <dbReference type="ARBA" id="ARBA00022705"/>
    </source>
</evidence>